<keyword evidence="4 5" id="KW-0949">S-adenosyl-L-methionine</keyword>
<gene>
    <name evidence="5 6" type="primary">cbiD</name>
    <name evidence="6" type="ORF">H9747_08145</name>
</gene>
<dbReference type="SUPFAM" id="SSF111342">
    <property type="entry name" value="CbiD-like"/>
    <property type="match status" value="1"/>
</dbReference>
<comment type="similarity">
    <text evidence="5">Belongs to the CbiD family.</text>
</comment>
<dbReference type="PIRSF" id="PIRSF026782">
    <property type="entry name" value="CbiD"/>
    <property type="match status" value="1"/>
</dbReference>
<organism evidence="6 7">
    <name type="scientific">Candidatus Blautia stercorigallinarum</name>
    <dbReference type="NCBI Taxonomy" id="2838501"/>
    <lineage>
        <taxon>Bacteria</taxon>
        <taxon>Bacillati</taxon>
        <taxon>Bacillota</taxon>
        <taxon>Clostridia</taxon>
        <taxon>Lachnospirales</taxon>
        <taxon>Lachnospiraceae</taxon>
        <taxon>Blautia</taxon>
    </lineage>
</organism>
<dbReference type="EMBL" id="DXIQ01000051">
    <property type="protein sequence ID" value="HIV38955.1"/>
    <property type="molecule type" value="Genomic_DNA"/>
</dbReference>
<dbReference type="InterPro" id="IPR002748">
    <property type="entry name" value="CbiD"/>
</dbReference>
<dbReference type="NCBIfam" id="TIGR00312">
    <property type="entry name" value="cbiD"/>
    <property type="match status" value="1"/>
</dbReference>
<dbReference type="PANTHER" id="PTHR35863:SF1">
    <property type="entry name" value="COBALT-PRECORRIN-5B C(1)-METHYLTRANSFERASE"/>
    <property type="match status" value="1"/>
</dbReference>
<reference evidence="6" key="1">
    <citation type="journal article" date="2021" name="PeerJ">
        <title>Extensive microbial diversity within the chicken gut microbiome revealed by metagenomics and culture.</title>
        <authorList>
            <person name="Gilroy R."/>
            <person name="Ravi A."/>
            <person name="Getino M."/>
            <person name="Pursley I."/>
            <person name="Horton D.L."/>
            <person name="Alikhan N.F."/>
            <person name="Baker D."/>
            <person name="Gharbi K."/>
            <person name="Hall N."/>
            <person name="Watson M."/>
            <person name="Adriaenssens E.M."/>
            <person name="Foster-Nyarko E."/>
            <person name="Jarju S."/>
            <person name="Secka A."/>
            <person name="Antonio M."/>
            <person name="Oren A."/>
            <person name="Chaudhuri R.R."/>
            <person name="La Ragione R."/>
            <person name="Hildebrand F."/>
            <person name="Pallen M.J."/>
        </authorList>
    </citation>
    <scope>NUCLEOTIDE SEQUENCE</scope>
    <source>
        <strain evidence="6">CHK195-9823</strain>
    </source>
</reference>
<dbReference type="Gene3D" id="3.30.2110.10">
    <property type="entry name" value="CbiD-like"/>
    <property type="match status" value="1"/>
</dbReference>
<dbReference type="HAMAP" id="MF_00787">
    <property type="entry name" value="CbiD"/>
    <property type="match status" value="1"/>
</dbReference>
<evidence type="ECO:0000313" key="7">
    <source>
        <dbReference type="Proteomes" id="UP000886814"/>
    </source>
</evidence>
<sequence>MEHKTGLEGYYSIKNNKKMRYGYTTGSCAAAAAKGAVEILLENRKVEQVELMTPKGILLNLELLHISRGEDWASCAVKKDGGDDPDATNGLEIFVKAEKTSEPGIRLEGGEGVGRVTKKGLEQPVGSPAINKVPRSMILKETEEICSRADYEGGLLLTVSVPGGDQVGARTFNPRLGIQGGISILGTSGIVEPMSESALIKSIEIEMRQKVENGGEYLLITPGNYGAAYLKEHMDLPFEESMKCSNYIGETLDMALDMGVKGILFVSHIGKFVKVAGGIMNTHSRSGDSRAELLAANAIRAGISLEGAREILDTITTDEALAVIQREDLLEPVMGELTKRILYYMNHRTYDRMLLGAVIFSNEYGYLGQTEHTEELIRLLQKQYKKPSV</sequence>
<accession>A0A9D1TFI1</accession>
<reference evidence="6" key="2">
    <citation type="submission" date="2021-04" db="EMBL/GenBank/DDBJ databases">
        <authorList>
            <person name="Gilroy R."/>
        </authorList>
    </citation>
    <scope>NUCLEOTIDE SEQUENCE</scope>
    <source>
        <strain evidence="6">CHK195-9823</strain>
    </source>
</reference>
<dbReference type="GO" id="GO:0019251">
    <property type="term" value="P:anaerobic cobalamin biosynthetic process"/>
    <property type="evidence" value="ECO:0007669"/>
    <property type="project" value="UniProtKB-UniRule"/>
</dbReference>
<comment type="function">
    <text evidence="5">Catalyzes the methylation of C-1 in cobalt-precorrin-5B to form cobalt-precorrin-6A.</text>
</comment>
<dbReference type="Pfam" id="PF01888">
    <property type="entry name" value="CbiD"/>
    <property type="match status" value="1"/>
</dbReference>
<keyword evidence="3 5" id="KW-0808">Transferase</keyword>
<protein>
    <recommendedName>
        <fullName evidence="5">Cobalt-precorrin-5B C(1)-methyltransferase</fullName>
        <ecNumber evidence="5">2.1.1.195</ecNumber>
    </recommendedName>
    <alternativeName>
        <fullName evidence="5">Cobalt-precorrin-6A synthase</fullName>
    </alternativeName>
</protein>
<evidence type="ECO:0000256" key="4">
    <source>
        <dbReference type="ARBA" id="ARBA00022691"/>
    </source>
</evidence>
<dbReference type="GO" id="GO:0008168">
    <property type="term" value="F:methyltransferase activity"/>
    <property type="evidence" value="ECO:0007669"/>
    <property type="project" value="UniProtKB-UniRule"/>
</dbReference>
<dbReference type="InterPro" id="IPR036074">
    <property type="entry name" value="CbiD_sf"/>
</dbReference>
<keyword evidence="1 5" id="KW-0169">Cobalamin biosynthesis</keyword>
<evidence type="ECO:0000256" key="5">
    <source>
        <dbReference type="HAMAP-Rule" id="MF_00787"/>
    </source>
</evidence>
<dbReference type="PANTHER" id="PTHR35863">
    <property type="entry name" value="COBALT-PRECORRIN-5B C(1)-METHYLTRANSFERASE"/>
    <property type="match status" value="1"/>
</dbReference>
<keyword evidence="2 5" id="KW-0489">Methyltransferase</keyword>
<evidence type="ECO:0000256" key="3">
    <source>
        <dbReference type="ARBA" id="ARBA00022679"/>
    </source>
</evidence>
<dbReference type="GO" id="GO:0032259">
    <property type="term" value="P:methylation"/>
    <property type="evidence" value="ECO:0007669"/>
    <property type="project" value="UniProtKB-KW"/>
</dbReference>
<comment type="catalytic activity">
    <reaction evidence="5">
        <text>Co-precorrin-5B + S-adenosyl-L-methionine = Co-precorrin-6A + S-adenosyl-L-homocysteine</text>
        <dbReference type="Rhea" id="RHEA:26285"/>
        <dbReference type="ChEBI" id="CHEBI:57856"/>
        <dbReference type="ChEBI" id="CHEBI:59789"/>
        <dbReference type="ChEBI" id="CHEBI:60063"/>
        <dbReference type="ChEBI" id="CHEBI:60064"/>
        <dbReference type="EC" id="2.1.1.195"/>
    </reaction>
</comment>
<name>A0A9D1TFI1_9FIRM</name>
<evidence type="ECO:0000313" key="6">
    <source>
        <dbReference type="EMBL" id="HIV38955.1"/>
    </source>
</evidence>
<dbReference type="AlphaFoldDB" id="A0A9D1TFI1"/>
<comment type="pathway">
    <text evidence="5">Cofactor biosynthesis; adenosylcobalamin biosynthesis; cob(II)yrinate a,c-diamide from sirohydrochlorin (anaerobic route): step 6/10.</text>
</comment>
<comment type="caution">
    <text evidence="6">The sequence shown here is derived from an EMBL/GenBank/DDBJ whole genome shotgun (WGS) entry which is preliminary data.</text>
</comment>
<evidence type="ECO:0000256" key="2">
    <source>
        <dbReference type="ARBA" id="ARBA00022603"/>
    </source>
</evidence>
<dbReference type="Proteomes" id="UP000886814">
    <property type="component" value="Unassembled WGS sequence"/>
</dbReference>
<dbReference type="EC" id="2.1.1.195" evidence="5"/>
<proteinExistence type="inferred from homology"/>
<evidence type="ECO:0000256" key="1">
    <source>
        <dbReference type="ARBA" id="ARBA00022573"/>
    </source>
</evidence>